<reference evidence="7 8" key="1">
    <citation type="submission" date="2009-12" db="EMBL/GenBank/DDBJ databases">
        <title>The draft genome of Batrachochytrium dendrobatidis.</title>
        <authorList>
            <consortium name="US DOE Joint Genome Institute (JGI-PGF)"/>
            <person name="Kuo A."/>
            <person name="Salamov A."/>
            <person name="Schmutz J."/>
            <person name="Lucas S."/>
            <person name="Pitluck S."/>
            <person name="Rosenblum E."/>
            <person name="Stajich J."/>
            <person name="Eisen M."/>
            <person name="Grigoriev I.V."/>
        </authorList>
    </citation>
    <scope>NUCLEOTIDE SEQUENCE [LARGE SCALE GENOMIC DNA]</scope>
    <source>
        <strain evidence="8">JAM81 / FGSC 10211</strain>
    </source>
</reference>
<dbReference type="GeneID" id="18241572"/>
<dbReference type="SUPFAM" id="SSF52799">
    <property type="entry name" value="(Phosphotyrosine protein) phosphatases II"/>
    <property type="match status" value="1"/>
</dbReference>
<name>F4NTC1_BATDJ</name>
<evidence type="ECO:0000313" key="7">
    <source>
        <dbReference type="EMBL" id="EGF84325.1"/>
    </source>
</evidence>
<keyword evidence="4" id="KW-0904">Protein phosphatase</keyword>
<comment type="similarity">
    <text evidence="1">Belongs to the protein-tyrosine phosphatase family. Non-receptor class dual specificity subfamily.</text>
</comment>
<dbReference type="Gene3D" id="3.90.190.10">
    <property type="entry name" value="Protein tyrosine phosphatase superfamily"/>
    <property type="match status" value="1"/>
</dbReference>
<protein>
    <recommendedName>
        <fullName evidence="2">protein-tyrosine-phosphatase</fullName>
        <ecNumber evidence="2">3.1.3.48</ecNumber>
    </recommendedName>
</protein>
<keyword evidence="8" id="KW-1185">Reference proteome</keyword>
<evidence type="ECO:0000256" key="1">
    <source>
        <dbReference type="ARBA" id="ARBA00008601"/>
    </source>
</evidence>
<dbReference type="PROSITE" id="PS00383">
    <property type="entry name" value="TYR_PHOSPHATASE_1"/>
    <property type="match status" value="1"/>
</dbReference>
<dbReference type="GO" id="GO:0004725">
    <property type="term" value="F:protein tyrosine phosphatase activity"/>
    <property type="evidence" value="ECO:0007669"/>
    <property type="project" value="UniProtKB-EC"/>
</dbReference>
<sequence>QLQSGLVRHYKFAWAHNQDLSTSLDAAIQVIQQARDSGQSVLVHCQQGVSRSAALVIAYVMKSQHMQFQDAYALVKECAPHISPNVNLVAQLVEFEQLWN</sequence>
<gene>
    <name evidence="7" type="ORF">BATDEDRAFT_6065</name>
</gene>
<organism evidence="7 8">
    <name type="scientific">Batrachochytrium dendrobatidis (strain JAM81 / FGSC 10211)</name>
    <name type="common">Frog chytrid fungus</name>
    <dbReference type="NCBI Taxonomy" id="684364"/>
    <lineage>
        <taxon>Eukaryota</taxon>
        <taxon>Fungi</taxon>
        <taxon>Fungi incertae sedis</taxon>
        <taxon>Chytridiomycota</taxon>
        <taxon>Chytridiomycota incertae sedis</taxon>
        <taxon>Chytridiomycetes</taxon>
        <taxon>Rhizophydiales</taxon>
        <taxon>Rhizophydiales incertae sedis</taxon>
        <taxon>Batrachochytrium</taxon>
    </lineage>
</organism>
<dbReference type="SMART" id="SM00195">
    <property type="entry name" value="DSPc"/>
    <property type="match status" value="1"/>
</dbReference>
<dbReference type="OMA" id="IAYLMSH"/>
<evidence type="ECO:0000256" key="2">
    <source>
        <dbReference type="ARBA" id="ARBA00013064"/>
    </source>
</evidence>
<feature type="domain" description="Tyrosine specific protein phosphatases" evidence="6">
    <location>
        <begin position="22"/>
        <end position="77"/>
    </location>
</feature>
<feature type="non-terminal residue" evidence="7">
    <location>
        <position position="1"/>
    </location>
</feature>
<accession>F4NTC1</accession>
<dbReference type="STRING" id="684364.F4NTC1"/>
<dbReference type="PROSITE" id="PS50056">
    <property type="entry name" value="TYR_PHOSPHATASE_2"/>
    <property type="match status" value="1"/>
</dbReference>
<dbReference type="InterPro" id="IPR020422">
    <property type="entry name" value="TYR_PHOSPHATASE_DUAL_dom"/>
</dbReference>
<dbReference type="AlphaFoldDB" id="F4NTC1"/>
<dbReference type="CDD" id="cd14498">
    <property type="entry name" value="DSP"/>
    <property type="match status" value="1"/>
</dbReference>
<feature type="non-terminal residue" evidence="7">
    <location>
        <position position="100"/>
    </location>
</feature>
<dbReference type="InParanoid" id="F4NTC1"/>
<dbReference type="InterPro" id="IPR016130">
    <property type="entry name" value="Tyr_Pase_AS"/>
</dbReference>
<keyword evidence="3" id="KW-0378">Hydrolase</keyword>
<dbReference type="EMBL" id="GL882879">
    <property type="protein sequence ID" value="EGF84325.1"/>
    <property type="molecule type" value="Genomic_DNA"/>
</dbReference>
<dbReference type="PANTHER" id="PTHR10159:SF519">
    <property type="entry name" value="DUAL SPECIFICITY PROTEIN PHOSPHATASE MPK3"/>
    <property type="match status" value="1"/>
</dbReference>
<dbReference type="RefSeq" id="XP_006674926.1">
    <property type="nucleotide sequence ID" value="XM_006674863.1"/>
</dbReference>
<dbReference type="EC" id="3.1.3.48" evidence="2"/>
<evidence type="ECO:0000256" key="3">
    <source>
        <dbReference type="ARBA" id="ARBA00022801"/>
    </source>
</evidence>
<dbReference type="InterPro" id="IPR000340">
    <property type="entry name" value="Dual-sp_phosphatase_cat-dom"/>
</dbReference>
<dbReference type="InterPro" id="IPR000387">
    <property type="entry name" value="Tyr_Pase_dom"/>
</dbReference>
<evidence type="ECO:0000313" key="8">
    <source>
        <dbReference type="Proteomes" id="UP000007241"/>
    </source>
</evidence>
<dbReference type="InterPro" id="IPR029021">
    <property type="entry name" value="Prot-tyrosine_phosphatase-like"/>
</dbReference>
<evidence type="ECO:0000256" key="4">
    <source>
        <dbReference type="ARBA" id="ARBA00022912"/>
    </source>
</evidence>
<dbReference type="PANTHER" id="PTHR10159">
    <property type="entry name" value="DUAL SPECIFICITY PROTEIN PHOSPHATASE"/>
    <property type="match status" value="1"/>
</dbReference>
<dbReference type="Pfam" id="PF00782">
    <property type="entry name" value="DSPc"/>
    <property type="match status" value="1"/>
</dbReference>
<dbReference type="Proteomes" id="UP000007241">
    <property type="component" value="Unassembled WGS sequence"/>
</dbReference>
<dbReference type="PROSITE" id="PS50054">
    <property type="entry name" value="TYR_PHOSPHATASE_DUAL"/>
    <property type="match status" value="1"/>
</dbReference>
<dbReference type="HOGENOM" id="CLU_027074_15_2_1"/>
<evidence type="ECO:0000259" key="6">
    <source>
        <dbReference type="PROSITE" id="PS50056"/>
    </source>
</evidence>
<proteinExistence type="inferred from homology"/>
<evidence type="ECO:0000259" key="5">
    <source>
        <dbReference type="PROSITE" id="PS50054"/>
    </source>
</evidence>
<feature type="domain" description="Tyrosine-protein phosphatase" evidence="5">
    <location>
        <begin position="1"/>
        <end position="100"/>
    </location>
</feature>
<dbReference type="OrthoDB" id="273181at2759"/>